<dbReference type="Proteomes" id="UP000199300">
    <property type="component" value="Unassembled WGS sequence"/>
</dbReference>
<evidence type="ECO:0000256" key="1">
    <source>
        <dbReference type="SAM" id="Phobius"/>
    </source>
</evidence>
<keyword evidence="4" id="KW-1185">Reference proteome</keyword>
<feature type="transmembrane region" description="Helical" evidence="1">
    <location>
        <begin position="6"/>
        <end position="24"/>
    </location>
</feature>
<evidence type="ECO:0000313" key="3">
    <source>
        <dbReference type="EMBL" id="SEO36204.1"/>
    </source>
</evidence>
<dbReference type="InterPro" id="IPR058653">
    <property type="entry name" value="NfeD2_TM"/>
</dbReference>
<keyword evidence="1" id="KW-1133">Transmembrane helix</keyword>
<dbReference type="AlphaFoldDB" id="A0A1H8P337"/>
<dbReference type="RefSeq" id="WP_091497658.1">
    <property type="nucleotide sequence ID" value="NZ_FODJ01000006.1"/>
</dbReference>
<gene>
    <name evidence="3" type="ORF">SAMN04488134_106189</name>
</gene>
<dbReference type="InterPro" id="IPR012340">
    <property type="entry name" value="NA-bd_OB-fold"/>
</dbReference>
<keyword evidence="1" id="KW-0812">Transmembrane</keyword>
<evidence type="ECO:0000259" key="2">
    <source>
        <dbReference type="Pfam" id="PF25842"/>
    </source>
</evidence>
<accession>A0A1H8P337</accession>
<proteinExistence type="predicted"/>
<feature type="domain" description="Membrane protein NfeD2 N-terminal transmembrane" evidence="2">
    <location>
        <begin position="2"/>
        <end position="98"/>
    </location>
</feature>
<dbReference type="Pfam" id="PF25842">
    <property type="entry name" value="NfeD_TM"/>
    <property type="match status" value="1"/>
</dbReference>
<feature type="transmembrane region" description="Helical" evidence="1">
    <location>
        <begin position="70"/>
        <end position="94"/>
    </location>
</feature>
<sequence>MDIQTIYLYGLIIGGIITILYMLIGDVFEAIGEITVGSILNPTVVLSFISVLCGAGYIMELRETLDSLSIFVLATLISLVIVSLLHFFILVPLAKSEQSTAFSIVDFIGKEGEVITTIPVNGLGEVLIKSGLGSTGNIAKCASNTEISQGSSILVLEIDQDGVLIVEPVFLKKITH</sequence>
<protein>
    <recommendedName>
        <fullName evidence="2">Membrane protein NfeD2 N-terminal transmembrane domain-containing protein</fullName>
    </recommendedName>
</protein>
<feature type="transmembrane region" description="Helical" evidence="1">
    <location>
        <begin position="36"/>
        <end position="58"/>
    </location>
</feature>
<name>A0A1H8P337_9BACI</name>
<reference evidence="3 4" key="1">
    <citation type="submission" date="2016-10" db="EMBL/GenBank/DDBJ databases">
        <authorList>
            <person name="de Groot N.N."/>
        </authorList>
    </citation>
    <scope>NUCLEOTIDE SEQUENCE [LARGE SCALE GENOMIC DNA]</scope>
    <source>
        <strain evidence="3 4">CGMCC 1.10434</strain>
    </source>
</reference>
<keyword evidence="1" id="KW-0472">Membrane</keyword>
<organism evidence="3 4">
    <name type="scientific">Amphibacillus marinus</name>
    <dbReference type="NCBI Taxonomy" id="872970"/>
    <lineage>
        <taxon>Bacteria</taxon>
        <taxon>Bacillati</taxon>
        <taxon>Bacillota</taxon>
        <taxon>Bacilli</taxon>
        <taxon>Bacillales</taxon>
        <taxon>Bacillaceae</taxon>
        <taxon>Amphibacillus</taxon>
    </lineage>
</organism>
<dbReference type="Gene3D" id="2.40.50.140">
    <property type="entry name" value="Nucleic acid-binding proteins"/>
    <property type="match status" value="1"/>
</dbReference>
<evidence type="ECO:0000313" key="4">
    <source>
        <dbReference type="Proteomes" id="UP000199300"/>
    </source>
</evidence>
<dbReference type="EMBL" id="FODJ01000006">
    <property type="protein sequence ID" value="SEO36204.1"/>
    <property type="molecule type" value="Genomic_DNA"/>
</dbReference>
<dbReference type="OrthoDB" id="1683445at2"/>
<dbReference type="STRING" id="872970.SAMN04488134_106189"/>